<evidence type="ECO:0000256" key="1">
    <source>
        <dbReference type="ARBA" id="ARBA00022737"/>
    </source>
</evidence>
<evidence type="ECO:0000313" key="5">
    <source>
        <dbReference type="EMBL" id="RLN26327.1"/>
    </source>
</evidence>
<dbReference type="InterPro" id="IPR002110">
    <property type="entry name" value="Ankyrin_rpt"/>
</dbReference>
<accession>A0A3R7GS39</accession>
<comment type="caution">
    <text evidence="6">The sequence shown here is derived from an EMBL/GenBank/DDBJ whole genome shotgun (WGS) entry which is preliminary data.</text>
</comment>
<evidence type="ECO:0000256" key="3">
    <source>
        <dbReference type="PROSITE-ProRule" id="PRU00023"/>
    </source>
</evidence>
<dbReference type="PRINTS" id="PR01415">
    <property type="entry name" value="ANKYRIN"/>
</dbReference>
<protein>
    <submittedName>
        <fullName evidence="6">Uncharacterized protein</fullName>
    </submittedName>
</protein>
<dbReference type="SMART" id="SM00248">
    <property type="entry name" value="ANK"/>
    <property type="match status" value="2"/>
</dbReference>
<proteinExistence type="predicted"/>
<reference evidence="4" key="3">
    <citation type="submission" date="2020-06" db="EMBL/GenBank/DDBJ databases">
        <authorList>
            <person name="Studholme D.J."/>
        </authorList>
    </citation>
    <scope>NUCLEOTIDE SEQUENCE</scope>
    <source>
        <strain evidence="4">NZFS 3630</strain>
    </source>
</reference>
<dbReference type="AlphaFoldDB" id="A0A3R7GS39"/>
<reference evidence="4" key="1">
    <citation type="journal article" date="2015" name="Genom Data">
        <title>Genome sequences of six Phytophthora species associated with forests in New Zealand.</title>
        <authorList>
            <person name="Studholme D.J."/>
            <person name="McDougal R.L."/>
            <person name="Sambles C."/>
            <person name="Hansen E."/>
            <person name="Hardy G."/>
            <person name="Grant M."/>
            <person name="Ganley R.J."/>
            <person name="Williams N.M."/>
        </authorList>
    </citation>
    <scope>NUCLEOTIDE SEQUENCE</scope>
    <source>
        <strain evidence="4">NZFS 3630</strain>
    </source>
</reference>
<feature type="repeat" description="ANK" evidence="3">
    <location>
        <begin position="86"/>
        <end position="118"/>
    </location>
</feature>
<dbReference type="EMBL" id="JPWU03001227">
    <property type="protein sequence ID" value="KAG2502681.1"/>
    <property type="molecule type" value="Genomic_DNA"/>
</dbReference>
<sequence length="223" mass="24118">MEEAQPASSYLGENVVLSIQQVHRAWLAAGAKGDVETMRGLHSQHPQWLDPQRAVGVVSNTGTSASVPAPARSRFCSWESFHLSTVGASALHTAAWEGTHEIVGFLLEAGQDPDTSDDGGLTAMMVSLLRYNLVVMRCVFRNSAVAVRRNVVVDCREAERQLQNQVLAVVELLVRFGTNVDNRSQEGSSALHYVANSDALEVAKILLDAGADLDAQDQVTHDL</sequence>
<feature type="repeat" description="ANK" evidence="3">
    <location>
        <begin position="186"/>
        <end position="218"/>
    </location>
</feature>
<evidence type="ECO:0000313" key="7">
    <source>
        <dbReference type="Proteomes" id="UP000285624"/>
    </source>
</evidence>
<dbReference type="SUPFAM" id="SSF48403">
    <property type="entry name" value="Ankyrin repeat"/>
    <property type="match status" value="1"/>
</dbReference>
<evidence type="ECO:0000313" key="8">
    <source>
        <dbReference type="Proteomes" id="UP000285883"/>
    </source>
</evidence>
<dbReference type="InterPro" id="IPR036770">
    <property type="entry name" value="Ankyrin_rpt-contain_sf"/>
</dbReference>
<evidence type="ECO:0000256" key="2">
    <source>
        <dbReference type="ARBA" id="ARBA00023043"/>
    </source>
</evidence>
<dbReference type="Pfam" id="PF00023">
    <property type="entry name" value="Ank"/>
    <property type="match status" value="1"/>
</dbReference>
<dbReference type="EMBL" id="MBDN02001192">
    <property type="protein sequence ID" value="RLN72388.1"/>
    <property type="molecule type" value="Genomic_DNA"/>
</dbReference>
<organism evidence="6 7">
    <name type="scientific">Phytophthora kernoviae</name>
    <dbReference type="NCBI Taxonomy" id="325452"/>
    <lineage>
        <taxon>Eukaryota</taxon>
        <taxon>Sar</taxon>
        <taxon>Stramenopiles</taxon>
        <taxon>Oomycota</taxon>
        <taxon>Peronosporomycetes</taxon>
        <taxon>Peronosporales</taxon>
        <taxon>Peronosporaceae</taxon>
        <taxon>Phytophthora</taxon>
    </lineage>
</organism>
<dbReference type="Proteomes" id="UP000285883">
    <property type="component" value="Unassembled WGS sequence"/>
</dbReference>
<keyword evidence="1" id="KW-0677">Repeat</keyword>
<dbReference type="Gene3D" id="1.25.40.20">
    <property type="entry name" value="Ankyrin repeat-containing domain"/>
    <property type="match status" value="2"/>
</dbReference>
<name>A0A3R7GS39_9STRA</name>
<dbReference type="PANTHER" id="PTHR24178:SF9">
    <property type="entry name" value="ANK_REP_REGION DOMAIN-CONTAINING PROTEIN"/>
    <property type="match status" value="1"/>
</dbReference>
<dbReference type="PANTHER" id="PTHR24178">
    <property type="entry name" value="MOLTING PROTEIN MLT-4"/>
    <property type="match status" value="1"/>
</dbReference>
<evidence type="ECO:0000313" key="6">
    <source>
        <dbReference type="EMBL" id="RLN72388.1"/>
    </source>
</evidence>
<dbReference type="PROSITE" id="PS50088">
    <property type="entry name" value="ANK_REPEAT"/>
    <property type="match status" value="2"/>
</dbReference>
<keyword evidence="7" id="KW-1185">Reference proteome</keyword>
<dbReference type="Pfam" id="PF12796">
    <property type="entry name" value="Ank_2"/>
    <property type="match status" value="1"/>
</dbReference>
<dbReference type="Proteomes" id="UP000285624">
    <property type="component" value="Unassembled WGS sequence"/>
</dbReference>
<dbReference type="Proteomes" id="UP000792063">
    <property type="component" value="Unassembled WGS sequence"/>
</dbReference>
<evidence type="ECO:0000313" key="4">
    <source>
        <dbReference type="EMBL" id="KAG2502681.1"/>
    </source>
</evidence>
<dbReference type="PROSITE" id="PS50297">
    <property type="entry name" value="ANK_REP_REGION"/>
    <property type="match status" value="2"/>
</dbReference>
<keyword evidence="2 3" id="KW-0040">ANK repeat</keyword>
<dbReference type="EMBL" id="MAYM02001162">
    <property type="protein sequence ID" value="RLN26327.1"/>
    <property type="molecule type" value="Genomic_DNA"/>
</dbReference>
<gene>
    <name evidence="5" type="ORF">BBI17_009882</name>
    <name evidence="6" type="ORF">BBO99_00009818</name>
    <name evidence="4" type="ORF">JM18_009822</name>
</gene>
<reference evidence="7 8" key="2">
    <citation type="submission" date="2018-07" db="EMBL/GenBank/DDBJ databases">
        <title>Genome sequencing of oomycete isolates from Chile give support for New Zealand origin for Phytophthora kernoviae and make available the first Nothophytophthora sp. genome.</title>
        <authorList>
            <person name="Studholme D.J."/>
            <person name="Sanfuentes E."/>
            <person name="Panda P."/>
            <person name="Hill R."/>
            <person name="Sambles C."/>
            <person name="Grant M."/>
            <person name="Williams N.M."/>
            <person name="Mcdougal R.L."/>
        </authorList>
    </citation>
    <scope>NUCLEOTIDE SEQUENCE [LARGE SCALE GENOMIC DNA]</scope>
    <source>
        <strain evidence="5">Chile2</strain>
        <strain evidence="6">Chile4</strain>
    </source>
</reference>